<name>A0AAQ3X842_PASNO</name>
<sequence>MARLSSPHSPTLAASLPLRSRGRDRAKAASRPLLRNAPATLRRYRSPAVGSLSSAPAAAARRRRSSAPAPALPLPASCSVVCKVAALQLRCSRWGLRCSLSRPPTPASPLLASCSVVCEVAFVSESKCILERHWGRSEIILSAYMFKVLSYHY</sequence>
<evidence type="ECO:0000313" key="3">
    <source>
        <dbReference type="Proteomes" id="UP001341281"/>
    </source>
</evidence>
<keyword evidence="3" id="KW-1185">Reference proteome</keyword>
<organism evidence="2 3">
    <name type="scientific">Paspalum notatum var. saurae</name>
    <dbReference type="NCBI Taxonomy" id="547442"/>
    <lineage>
        <taxon>Eukaryota</taxon>
        <taxon>Viridiplantae</taxon>
        <taxon>Streptophyta</taxon>
        <taxon>Embryophyta</taxon>
        <taxon>Tracheophyta</taxon>
        <taxon>Spermatophyta</taxon>
        <taxon>Magnoliopsida</taxon>
        <taxon>Liliopsida</taxon>
        <taxon>Poales</taxon>
        <taxon>Poaceae</taxon>
        <taxon>PACMAD clade</taxon>
        <taxon>Panicoideae</taxon>
        <taxon>Andropogonodae</taxon>
        <taxon>Paspaleae</taxon>
        <taxon>Paspalinae</taxon>
        <taxon>Paspalum</taxon>
    </lineage>
</organism>
<feature type="region of interest" description="Disordered" evidence="1">
    <location>
        <begin position="1"/>
        <end position="32"/>
    </location>
</feature>
<evidence type="ECO:0000313" key="2">
    <source>
        <dbReference type="EMBL" id="WVZ89646.1"/>
    </source>
</evidence>
<gene>
    <name evidence="2" type="ORF">U9M48_036025</name>
</gene>
<accession>A0AAQ3X842</accession>
<proteinExistence type="predicted"/>
<protein>
    <submittedName>
        <fullName evidence="2">Uncharacterized protein</fullName>
    </submittedName>
</protein>
<reference evidence="2 3" key="1">
    <citation type="submission" date="2024-02" db="EMBL/GenBank/DDBJ databases">
        <title>High-quality chromosome-scale genome assembly of Pensacola bahiagrass (Paspalum notatum Flugge var. saurae).</title>
        <authorList>
            <person name="Vega J.M."/>
            <person name="Podio M."/>
            <person name="Orjuela J."/>
            <person name="Siena L.A."/>
            <person name="Pessino S.C."/>
            <person name="Combes M.C."/>
            <person name="Mariac C."/>
            <person name="Albertini E."/>
            <person name="Pupilli F."/>
            <person name="Ortiz J.P.A."/>
            <person name="Leblanc O."/>
        </authorList>
    </citation>
    <scope>NUCLEOTIDE SEQUENCE [LARGE SCALE GENOMIC DNA]</scope>
    <source>
        <strain evidence="2">R1</strain>
        <tissue evidence="2">Leaf</tissue>
    </source>
</reference>
<dbReference type="Proteomes" id="UP001341281">
    <property type="component" value="Chromosome 08"/>
</dbReference>
<evidence type="ECO:0000256" key="1">
    <source>
        <dbReference type="SAM" id="MobiDB-lite"/>
    </source>
</evidence>
<dbReference type="AlphaFoldDB" id="A0AAQ3X842"/>
<dbReference type="EMBL" id="CP144752">
    <property type="protein sequence ID" value="WVZ89646.1"/>
    <property type="molecule type" value="Genomic_DNA"/>
</dbReference>